<dbReference type="EMBL" id="GL832975">
    <property type="protein sequence ID" value="EGD76866.1"/>
    <property type="molecule type" value="Genomic_DNA"/>
</dbReference>
<dbReference type="RefSeq" id="XP_004991238.1">
    <property type="nucleotide sequence ID" value="XM_004991181.1"/>
</dbReference>
<organism evidence="4">
    <name type="scientific">Salpingoeca rosetta (strain ATCC 50818 / BSB-021)</name>
    <dbReference type="NCBI Taxonomy" id="946362"/>
    <lineage>
        <taxon>Eukaryota</taxon>
        <taxon>Choanoflagellata</taxon>
        <taxon>Craspedida</taxon>
        <taxon>Salpingoecidae</taxon>
        <taxon>Salpingoeca</taxon>
    </lineage>
</organism>
<feature type="region of interest" description="Disordered" evidence="1">
    <location>
        <begin position="60"/>
        <end position="143"/>
    </location>
</feature>
<feature type="compositionally biased region" description="Low complexity" evidence="1">
    <location>
        <begin position="73"/>
        <end position="108"/>
    </location>
</feature>
<reference evidence="3" key="1">
    <citation type="submission" date="2009-08" db="EMBL/GenBank/DDBJ databases">
        <title>Annotation of Salpingoeca rosetta.</title>
        <authorList>
            <consortium name="The Broad Institute Genome Sequencing Platform"/>
            <person name="Russ C."/>
            <person name="Cuomo C."/>
            <person name="Burger G."/>
            <person name="Gray M.W."/>
            <person name="Holland P.W.H."/>
            <person name="King N."/>
            <person name="Lang F.B.F."/>
            <person name="Roger A.J."/>
            <person name="Ruiz-Trillo I."/>
            <person name="Young S.K."/>
            <person name="Zeng Q."/>
            <person name="Gargeya S."/>
            <person name="Alvarado L."/>
            <person name="Berlin A."/>
            <person name="Chapman S.B."/>
            <person name="Chen Z."/>
            <person name="Freedman E."/>
            <person name="Gellesch M."/>
            <person name="Goldberg J."/>
            <person name="Griggs A."/>
            <person name="Gujja S."/>
            <person name="Heilman E."/>
            <person name="Heiman D."/>
            <person name="Howarth C."/>
            <person name="Mehta T."/>
            <person name="Neiman D."/>
            <person name="Pearson M."/>
            <person name="Roberts A."/>
            <person name="Saif S."/>
            <person name="Shea T."/>
            <person name="Shenoy N."/>
            <person name="Sisk P."/>
            <person name="Stolte C."/>
            <person name="Sykes S."/>
            <person name="White J."/>
            <person name="Yandava C."/>
            <person name="Haas B."/>
            <person name="Nusbaum C."/>
            <person name="Birren B."/>
        </authorList>
    </citation>
    <scope>NUCLEOTIDE SEQUENCE [LARGE SCALE GENOMIC DNA]</scope>
    <source>
        <strain evidence="3">ATCC 50818</strain>
    </source>
</reference>
<dbReference type="AlphaFoldDB" id="F2UIB7"/>
<evidence type="ECO:0000313" key="4">
    <source>
        <dbReference type="Proteomes" id="UP000007799"/>
    </source>
</evidence>
<proteinExistence type="predicted"/>
<dbReference type="Proteomes" id="UP000007799">
    <property type="component" value="Unassembled WGS sequence"/>
</dbReference>
<dbReference type="InParanoid" id="F2UIB7"/>
<protein>
    <submittedName>
        <fullName evidence="3">Uncharacterized protein</fullName>
    </submittedName>
</protein>
<keyword evidence="4" id="KW-1185">Reference proteome</keyword>
<sequence length="174" mass="18391">MAALAIHLKAVVAPAQPDLLLWFSLLAAQVASTLDSDTDEVWGTAFISFLEDMVKWIKAPPSQSSRRQPGVITPTTTTTTTTAAAATAAAATTGRATTTTATTTPAPTSSQTSEPVQQPRCHNHNQQQERQLGSDLAPHDPDPWQGGVEVLACAQQALTGALEAANQWLVQLYC</sequence>
<evidence type="ECO:0000256" key="2">
    <source>
        <dbReference type="SAM" id="SignalP"/>
    </source>
</evidence>
<name>F2UIB7_SALR5</name>
<keyword evidence="2" id="KW-0732">Signal</keyword>
<gene>
    <name evidence="3" type="ORF">PTSG_08214</name>
</gene>
<dbReference type="GeneID" id="16071799"/>
<dbReference type="KEGG" id="sre:PTSG_08214"/>
<accession>F2UIB7</accession>
<feature type="chain" id="PRO_5003287541" evidence="2">
    <location>
        <begin position="33"/>
        <end position="174"/>
    </location>
</feature>
<evidence type="ECO:0000256" key="1">
    <source>
        <dbReference type="SAM" id="MobiDB-lite"/>
    </source>
</evidence>
<evidence type="ECO:0000313" key="3">
    <source>
        <dbReference type="EMBL" id="EGD76866.1"/>
    </source>
</evidence>
<feature type="signal peptide" evidence="2">
    <location>
        <begin position="1"/>
        <end position="32"/>
    </location>
</feature>